<keyword evidence="2" id="KW-0813">Transport</keyword>
<feature type="transmembrane region" description="Helical" evidence="6">
    <location>
        <begin position="477"/>
        <end position="499"/>
    </location>
</feature>
<dbReference type="SUPFAM" id="SSF103473">
    <property type="entry name" value="MFS general substrate transporter"/>
    <property type="match status" value="1"/>
</dbReference>
<comment type="subcellular location">
    <subcellularLocation>
        <location evidence="1">Membrane</location>
        <topology evidence="1">Multi-pass membrane protein</topology>
    </subcellularLocation>
</comment>
<feature type="transmembrane region" description="Helical" evidence="6">
    <location>
        <begin position="276"/>
        <end position="298"/>
    </location>
</feature>
<evidence type="ECO:0000256" key="6">
    <source>
        <dbReference type="SAM" id="Phobius"/>
    </source>
</evidence>
<keyword evidence="4 6" id="KW-1133">Transmembrane helix</keyword>
<dbReference type="FunFam" id="1.20.1250.20:FF:000013">
    <property type="entry name" value="MFS general substrate transporter"/>
    <property type="match status" value="1"/>
</dbReference>
<dbReference type="InterPro" id="IPR020846">
    <property type="entry name" value="MFS_dom"/>
</dbReference>
<dbReference type="Gene3D" id="1.20.1250.20">
    <property type="entry name" value="MFS general substrate transporter like domains"/>
    <property type="match status" value="2"/>
</dbReference>
<organism evidence="8">
    <name type="scientific">Blastobotrys adeninivorans</name>
    <name type="common">Yeast</name>
    <name type="synonym">Arxula adeninivorans</name>
    <dbReference type="NCBI Taxonomy" id="409370"/>
    <lineage>
        <taxon>Eukaryota</taxon>
        <taxon>Fungi</taxon>
        <taxon>Dikarya</taxon>
        <taxon>Ascomycota</taxon>
        <taxon>Saccharomycotina</taxon>
        <taxon>Dipodascomycetes</taxon>
        <taxon>Dipodascales</taxon>
        <taxon>Trichomonascaceae</taxon>
        <taxon>Blastobotrys</taxon>
    </lineage>
</organism>
<feature type="domain" description="Major facilitator superfamily (MFS) profile" evidence="7">
    <location>
        <begin position="115"/>
        <end position="534"/>
    </location>
</feature>
<evidence type="ECO:0000313" key="8">
    <source>
        <dbReference type="EMBL" id="CDP37311.1"/>
    </source>
</evidence>
<protein>
    <submittedName>
        <fullName evidence="8">ARAD1D08558p</fullName>
    </submittedName>
</protein>
<feature type="transmembrane region" description="Helical" evidence="6">
    <location>
        <begin position="183"/>
        <end position="202"/>
    </location>
</feature>
<dbReference type="PROSITE" id="PS50850">
    <property type="entry name" value="MFS"/>
    <property type="match status" value="1"/>
</dbReference>
<evidence type="ECO:0000256" key="2">
    <source>
        <dbReference type="ARBA" id="ARBA00022448"/>
    </source>
</evidence>
<dbReference type="PhylomeDB" id="A0A060TDN2"/>
<feature type="transmembrane region" description="Helical" evidence="6">
    <location>
        <begin position="109"/>
        <end position="128"/>
    </location>
</feature>
<feature type="transmembrane region" description="Helical" evidence="6">
    <location>
        <begin position="505"/>
        <end position="526"/>
    </location>
</feature>
<keyword evidence="5 6" id="KW-0472">Membrane</keyword>
<evidence type="ECO:0000256" key="5">
    <source>
        <dbReference type="ARBA" id="ARBA00023136"/>
    </source>
</evidence>
<name>A0A060TDN2_BLAAD</name>
<evidence type="ECO:0000256" key="1">
    <source>
        <dbReference type="ARBA" id="ARBA00004141"/>
    </source>
</evidence>
<dbReference type="PANTHER" id="PTHR43791:SF92">
    <property type="entry name" value="AGL026WP"/>
    <property type="match status" value="1"/>
</dbReference>
<feature type="transmembrane region" description="Helical" evidence="6">
    <location>
        <begin position="356"/>
        <end position="378"/>
    </location>
</feature>
<feature type="transmembrane region" description="Helical" evidence="6">
    <location>
        <begin position="208"/>
        <end position="232"/>
    </location>
</feature>
<feature type="transmembrane region" description="Helical" evidence="6">
    <location>
        <begin position="443"/>
        <end position="465"/>
    </location>
</feature>
<sequence>MTSCRSGPSFGAFCQLSRPRLDRVRGIGSEGSIKRLCLPEIYPTTSGAPNTYLVMDQKDENVHLEVGLTETTTKYERPHLGKWEEKFQDVQLPAPGTEERKRLEKKLKLKIDFAILPLVILMYILNYLDRNNLASAKLGTIMEDLDINSSEFATAQGVLFIGYILASVPSNILLERIGKPSKYLPTAMLCWGLLSTVVGAIHNFGSLVAIRVLLGVFESAFYPGVIFYLSCWYTRREIAKRSSLFVAGSWISGAFSGLIAYGVLDNMQGVHGKAAWRWLFIIEGVATMGVALIALVVLPDIPATTWWLSKEEQCLGVVRMAEDVGAADDDSSGAASGEEASAWYGLRLALKDEKVLLFWVLLFATCVAAGVNTVFPQIVDSLGYSQAKTLLMTAPPWLLVTITSVLNAFHSDITGERFWHIVYGPSVSLIAFILGIATTKTAARYVCMMLILQIYSSYSLMYAWVVNNIPRPPVKRAAAVALINIGANIPNIWVPYLYATGAPHFYVGFGVCIAFLVICISMLFVMRFHLARLNKKLDRGEWVDGMDPATGFRFFY</sequence>
<dbReference type="PANTHER" id="PTHR43791">
    <property type="entry name" value="PERMEASE-RELATED"/>
    <property type="match status" value="1"/>
</dbReference>
<dbReference type="Pfam" id="PF07690">
    <property type="entry name" value="MFS_1"/>
    <property type="match status" value="1"/>
</dbReference>
<accession>A0A060TDN2</accession>
<reference evidence="8" key="1">
    <citation type="submission" date="2014-02" db="EMBL/GenBank/DDBJ databases">
        <authorList>
            <person name="Genoscope - CEA"/>
        </authorList>
    </citation>
    <scope>NUCLEOTIDE SEQUENCE</scope>
    <source>
        <strain evidence="8">LS3</strain>
    </source>
</reference>
<dbReference type="EMBL" id="HG937694">
    <property type="protein sequence ID" value="CDP37311.1"/>
    <property type="molecule type" value="Genomic_DNA"/>
</dbReference>
<feature type="transmembrane region" description="Helical" evidence="6">
    <location>
        <begin position="390"/>
        <end position="409"/>
    </location>
</feature>
<dbReference type="GO" id="GO:0022857">
    <property type="term" value="F:transmembrane transporter activity"/>
    <property type="evidence" value="ECO:0007669"/>
    <property type="project" value="InterPro"/>
</dbReference>
<dbReference type="AlphaFoldDB" id="A0A060TDN2"/>
<evidence type="ECO:0000256" key="4">
    <source>
        <dbReference type="ARBA" id="ARBA00022989"/>
    </source>
</evidence>
<feature type="transmembrane region" description="Helical" evidence="6">
    <location>
        <begin position="152"/>
        <end position="174"/>
    </location>
</feature>
<keyword evidence="3 6" id="KW-0812">Transmembrane</keyword>
<reference evidence="8" key="2">
    <citation type="submission" date="2014-06" db="EMBL/GenBank/DDBJ databases">
        <title>The complete genome of Blastobotrys (Arxula) adeninivorans LS3 - a yeast of biotechnological interest.</title>
        <authorList>
            <person name="Kunze G."/>
            <person name="Gaillardin C."/>
            <person name="Czernicka M."/>
            <person name="Durrens P."/>
            <person name="Martin T."/>
            <person name="Boer E."/>
            <person name="Gabaldon T."/>
            <person name="Cruz J."/>
            <person name="Talla E."/>
            <person name="Marck C."/>
            <person name="Goffeau A."/>
            <person name="Barbe V."/>
            <person name="Baret P."/>
            <person name="Baronian K."/>
            <person name="Beier S."/>
            <person name="Bleykasten C."/>
            <person name="Bode R."/>
            <person name="Casaregola S."/>
            <person name="Despons L."/>
            <person name="Fairhead C."/>
            <person name="Giersberg M."/>
            <person name="Gierski P."/>
            <person name="Hahnel U."/>
            <person name="Hartmann A."/>
            <person name="Jankowska D."/>
            <person name="Jubin C."/>
            <person name="Jung P."/>
            <person name="Lafontaine I."/>
            <person name="Leh-Louis V."/>
            <person name="Lemaire M."/>
            <person name="Marcet-Houben M."/>
            <person name="Mascher M."/>
            <person name="Morel G."/>
            <person name="Richard G.-F."/>
            <person name="Riechen J."/>
            <person name="Sacerdot C."/>
            <person name="Sarkar A."/>
            <person name="Savel G."/>
            <person name="Schacherer J."/>
            <person name="Sherman D."/>
            <person name="Straub M.-L."/>
            <person name="Stein N."/>
            <person name="Thierry A."/>
            <person name="Trautwein-Schult A."/>
            <person name="Westhof E."/>
            <person name="Worch S."/>
            <person name="Dujon B."/>
            <person name="Souciet J.-L."/>
            <person name="Wincker P."/>
            <person name="Scholz U."/>
            <person name="Neuveglise N."/>
        </authorList>
    </citation>
    <scope>NUCLEOTIDE SEQUENCE</scope>
    <source>
        <strain evidence="8">LS3</strain>
    </source>
</reference>
<evidence type="ECO:0000256" key="3">
    <source>
        <dbReference type="ARBA" id="ARBA00022692"/>
    </source>
</evidence>
<dbReference type="InterPro" id="IPR036259">
    <property type="entry name" value="MFS_trans_sf"/>
</dbReference>
<dbReference type="GO" id="GO:0016020">
    <property type="term" value="C:membrane"/>
    <property type="evidence" value="ECO:0007669"/>
    <property type="project" value="UniProtKB-SubCell"/>
</dbReference>
<feature type="transmembrane region" description="Helical" evidence="6">
    <location>
        <begin position="244"/>
        <end position="264"/>
    </location>
</feature>
<dbReference type="InterPro" id="IPR011701">
    <property type="entry name" value="MFS"/>
</dbReference>
<proteinExistence type="predicted"/>
<feature type="transmembrane region" description="Helical" evidence="6">
    <location>
        <begin position="418"/>
        <end position="437"/>
    </location>
</feature>
<evidence type="ECO:0000259" key="7">
    <source>
        <dbReference type="PROSITE" id="PS50850"/>
    </source>
</evidence>
<dbReference type="FunFam" id="1.20.1250.20:FF:000057">
    <property type="entry name" value="MFS general substrate transporter"/>
    <property type="match status" value="1"/>
</dbReference>
<gene>
    <name evidence="8" type="ORF">GNLVRS02_ARAD1D08558g</name>
</gene>